<sequence length="290" mass="32150">MIKELKPDVLHSQGGEANFHGILAGHWAGVKTIIGEEIGIPNHHRYWKFIFRWVYSKAQLIIAISHAVKDNIVELGEVVEDKVKVVYNPVSIGEIDHDASTEMAGRLSDEIEKPFVFITTCRLVPIKNLDRLITAFSEMEKEESEKPKELWIVGDGPLKEDLIQQAKSLGIGGKIKFWGFQENVSVFLEMADAFVLPSLMEGSSVSLAEAMAWGLPSVITKIGGAPEILGNSNSGILVDPLDVSSIKDAMSTLAVLKATERNEMGERAKRESERFLPEAYIISLIEMYKS</sequence>
<dbReference type="InterPro" id="IPR028098">
    <property type="entry name" value="Glyco_trans_4-like_N"/>
</dbReference>
<dbReference type="STRING" id="1232681.ADIS_0187"/>
<dbReference type="InterPro" id="IPR001296">
    <property type="entry name" value="Glyco_trans_1"/>
</dbReference>
<reference evidence="3 4" key="1">
    <citation type="submission" date="2013-02" db="EMBL/GenBank/DDBJ databases">
        <title>A novel strain isolated from Lonar lake, Maharashtra, India.</title>
        <authorList>
            <person name="Singh A."/>
        </authorList>
    </citation>
    <scope>NUCLEOTIDE SEQUENCE [LARGE SCALE GENOMIC DNA]</scope>
    <source>
        <strain evidence="3 4">AK24</strain>
    </source>
</reference>
<accession>R7ZYY4</accession>
<feature type="domain" description="Glycosyltransferase subfamily 4-like N-terminal" evidence="2">
    <location>
        <begin position="2"/>
        <end position="91"/>
    </location>
</feature>
<dbReference type="Pfam" id="PF13439">
    <property type="entry name" value="Glyco_transf_4"/>
    <property type="match status" value="1"/>
</dbReference>
<dbReference type="Gene3D" id="3.40.50.2000">
    <property type="entry name" value="Glycogen Phosphorylase B"/>
    <property type="match status" value="2"/>
</dbReference>
<organism evidence="3 4">
    <name type="scientific">Lunatimonas lonarensis</name>
    <dbReference type="NCBI Taxonomy" id="1232681"/>
    <lineage>
        <taxon>Bacteria</taxon>
        <taxon>Pseudomonadati</taxon>
        <taxon>Bacteroidota</taxon>
        <taxon>Cytophagia</taxon>
        <taxon>Cytophagales</taxon>
        <taxon>Cyclobacteriaceae</taxon>
    </lineage>
</organism>
<evidence type="ECO:0000259" key="2">
    <source>
        <dbReference type="Pfam" id="PF13439"/>
    </source>
</evidence>
<protein>
    <submittedName>
        <fullName evidence="3">Glycosyl transferase, group 1</fullName>
    </submittedName>
</protein>
<comment type="caution">
    <text evidence="3">The sequence shown here is derived from an EMBL/GenBank/DDBJ whole genome shotgun (WGS) entry which is preliminary data.</text>
</comment>
<evidence type="ECO:0000259" key="1">
    <source>
        <dbReference type="Pfam" id="PF00534"/>
    </source>
</evidence>
<evidence type="ECO:0000313" key="4">
    <source>
        <dbReference type="Proteomes" id="UP000013909"/>
    </source>
</evidence>
<dbReference type="Pfam" id="PF00534">
    <property type="entry name" value="Glycos_transf_1"/>
    <property type="match status" value="1"/>
</dbReference>
<evidence type="ECO:0000313" key="3">
    <source>
        <dbReference type="EMBL" id="EON79307.1"/>
    </source>
</evidence>
<dbReference type="SUPFAM" id="SSF53756">
    <property type="entry name" value="UDP-Glycosyltransferase/glycogen phosphorylase"/>
    <property type="match status" value="1"/>
</dbReference>
<dbReference type="Proteomes" id="UP000013909">
    <property type="component" value="Unassembled WGS sequence"/>
</dbReference>
<name>R7ZYY4_9BACT</name>
<dbReference type="CDD" id="cd03811">
    <property type="entry name" value="GT4_GT28_WabH-like"/>
    <property type="match status" value="1"/>
</dbReference>
<gene>
    <name evidence="3" type="ORF">ADIS_0187</name>
</gene>
<dbReference type="GO" id="GO:0016757">
    <property type="term" value="F:glycosyltransferase activity"/>
    <property type="evidence" value="ECO:0007669"/>
    <property type="project" value="InterPro"/>
</dbReference>
<keyword evidence="4" id="KW-1185">Reference proteome</keyword>
<dbReference type="PANTHER" id="PTHR45947:SF3">
    <property type="entry name" value="SULFOQUINOVOSYL TRANSFERASE SQD2"/>
    <property type="match status" value="1"/>
</dbReference>
<feature type="domain" description="Glycosyl transferase family 1" evidence="1">
    <location>
        <begin position="111"/>
        <end position="270"/>
    </location>
</feature>
<dbReference type="InterPro" id="IPR050194">
    <property type="entry name" value="Glycosyltransferase_grp1"/>
</dbReference>
<dbReference type="EMBL" id="AQHR01000008">
    <property type="protein sequence ID" value="EON79307.1"/>
    <property type="molecule type" value="Genomic_DNA"/>
</dbReference>
<keyword evidence="3" id="KW-0808">Transferase</keyword>
<dbReference type="AlphaFoldDB" id="R7ZYY4"/>
<proteinExistence type="predicted"/>
<dbReference type="PATRIC" id="fig|1288963.3.peg.186"/>
<dbReference type="PANTHER" id="PTHR45947">
    <property type="entry name" value="SULFOQUINOVOSYL TRANSFERASE SQD2"/>
    <property type="match status" value="1"/>
</dbReference>